<dbReference type="CDD" id="cd06223">
    <property type="entry name" value="PRTases_typeI"/>
    <property type="match status" value="1"/>
</dbReference>
<dbReference type="SUPFAM" id="SSF53271">
    <property type="entry name" value="PRTase-like"/>
    <property type="match status" value="1"/>
</dbReference>
<dbReference type="EMBL" id="CAJFCV020000005">
    <property type="protein sequence ID" value="CAG9121968.1"/>
    <property type="molecule type" value="Genomic_DNA"/>
</dbReference>
<evidence type="ECO:0000256" key="3">
    <source>
        <dbReference type="ARBA" id="ARBA00006221"/>
    </source>
</evidence>
<evidence type="ECO:0000256" key="2">
    <source>
        <dbReference type="ARBA" id="ARBA00004889"/>
    </source>
</evidence>
<comment type="similarity">
    <text evidence="4">In the C-terminal section; belongs to the OMP decarboxylase family.</text>
</comment>
<dbReference type="InterPro" id="IPR013785">
    <property type="entry name" value="Aldolase_TIM"/>
</dbReference>
<dbReference type="GO" id="GO:0044205">
    <property type="term" value="P:'de novo' UMP biosynthetic process"/>
    <property type="evidence" value="ECO:0007669"/>
    <property type="project" value="UniProtKB-UniPathway"/>
</dbReference>
<gene>
    <name evidence="17" type="ORF">BXYJ_LOCUS11206</name>
</gene>
<sequence length="494" mass="55040">MDPHVSYRVKERRKDFVGGWVPFQLSDIRMDSFIQQLYDLGVFKLGDFVLKSGYKSPIYIDLRDLISSKSLMKSATEQLCELIKEKNLDYDYIVGVPYAALPLGTLVSFFTEKPMLLKRKEAKAYGTKKLIEGKYEAGKKALIVEDVISTGASIMETVETLRKEGLICEDVICVLDREMGGIEKLEKQGIKAHSVSKVEIILDYLVKVNRISPEERLNIDDALKNPVLANPPRQIDWKLSSRLEILRKNKFNAKIVELMLKKHSNLCVAVDLPTSKEVLETVEKIKEHVVAVKLHADTINDFGQDLVKELKKLAENSEFVLFEDRKFADTGNTNELQLANGSPAISEWAHLVTAHAVAGKPSIEALRTVLQNPSTKTNGVLLVAQLSCEGALTSLPGYTESSIKIAEELRDTVAGFICQKRVVEDESFLYWTPGVNLSAKSDGKGQNWRGIEEAIFDQGNDVIIVGRGITKAADPAAEAQKYAQAGWAALQKRE</sequence>
<evidence type="ECO:0000256" key="15">
    <source>
        <dbReference type="PIRSR" id="PIRSR614732-2"/>
    </source>
</evidence>
<proteinExistence type="inferred from homology"/>
<feature type="domain" description="Orotidine 5'-phosphate decarboxylase" evidence="16">
    <location>
        <begin position="265"/>
        <end position="482"/>
    </location>
</feature>
<dbReference type="GO" id="GO:0004588">
    <property type="term" value="F:orotate phosphoribosyltransferase activity"/>
    <property type="evidence" value="ECO:0007669"/>
    <property type="project" value="UniProtKB-EC"/>
</dbReference>
<keyword evidence="18" id="KW-1185">Reference proteome</keyword>
<keyword evidence="11" id="KW-0665">Pyrimidine biosynthesis</keyword>
<dbReference type="Proteomes" id="UP000659654">
    <property type="component" value="Unassembled WGS sequence"/>
</dbReference>
<accession>A0A811LSH9</accession>
<dbReference type="InterPro" id="IPR004467">
    <property type="entry name" value="Or_phspho_trans_dom"/>
</dbReference>
<dbReference type="CDD" id="cd04725">
    <property type="entry name" value="OMP_decarboxylase_like"/>
    <property type="match status" value="1"/>
</dbReference>
<dbReference type="Proteomes" id="UP000582659">
    <property type="component" value="Unassembled WGS sequence"/>
</dbReference>
<dbReference type="InterPro" id="IPR023031">
    <property type="entry name" value="OPRT"/>
</dbReference>
<keyword evidence="12" id="KW-0456">Lyase</keyword>
<feature type="active site" description="For OMPdecase activity" evidence="14">
    <location>
        <position position="324"/>
    </location>
</feature>
<dbReference type="InterPro" id="IPR029057">
    <property type="entry name" value="PRTase-like"/>
</dbReference>
<feature type="active site" description="For OMPdecase activity" evidence="14">
    <location>
        <position position="326"/>
    </location>
</feature>
<dbReference type="InterPro" id="IPR000836">
    <property type="entry name" value="PRTase_dom"/>
</dbReference>
<evidence type="ECO:0000256" key="10">
    <source>
        <dbReference type="ARBA" id="ARBA00022793"/>
    </source>
</evidence>
<dbReference type="InterPro" id="IPR001754">
    <property type="entry name" value="OMPdeCOase_dom"/>
</dbReference>
<dbReference type="InterPro" id="IPR011060">
    <property type="entry name" value="RibuloseP-bd_barrel"/>
</dbReference>
<dbReference type="Gene3D" id="3.40.50.2020">
    <property type="match status" value="1"/>
</dbReference>
<dbReference type="EC" id="4.1.1.23" evidence="6"/>
<dbReference type="InterPro" id="IPR014732">
    <property type="entry name" value="OMPdecase"/>
</dbReference>
<evidence type="ECO:0000256" key="8">
    <source>
        <dbReference type="ARBA" id="ARBA00022676"/>
    </source>
</evidence>
<evidence type="ECO:0000256" key="14">
    <source>
        <dbReference type="PIRSR" id="PIRSR614732-1"/>
    </source>
</evidence>
<comment type="similarity">
    <text evidence="3">In the N-terminal section; belongs to the purine/pyrimidine phosphoribosyltransferase family.</text>
</comment>
<keyword evidence="10" id="KW-0210">Decarboxylase</keyword>
<evidence type="ECO:0000313" key="18">
    <source>
        <dbReference type="Proteomes" id="UP000659654"/>
    </source>
</evidence>
<dbReference type="EMBL" id="CAJFDI010000005">
    <property type="protein sequence ID" value="CAD5230888.1"/>
    <property type="molecule type" value="Genomic_DNA"/>
</dbReference>
<dbReference type="HAMAP" id="MF_01208">
    <property type="entry name" value="PyrE"/>
    <property type="match status" value="1"/>
</dbReference>
<evidence type="ECO:0000256" key="11">
    <source>
        <dbReference type="ARBA" id="ARBA00022975"/>
    </source>
</evidence>
<evidence type="ECO:0000256" key="4">
    <source>
        <dbReference type="ARBA" id="ARBA00009769"/>
    </source>
</evidence>
<dbReference type="PANTHER" id="PTHR19278">
    <property type="entry name" value="OROTATE PHOSPHORIBOSYLTRANSFERASE"/>
    <property type="match status" value="1"/>
</dbReference>
<dbReference type="EC" id="2.4.2.10" evidence="5"/>
<dbReference type="GO" id="GO:0006207">
    <property type="term" value="P:'de novo' pyrimidine nucleobase biosynthetic process"/>
    <property type="evidence" value="ECO:0007669"/>
    <property type="project" value="InterPro"/>
</dbReference>
<evidence type="ECO:0000256" key="12">
    <source>
        <dbReference type="ARBA" id="ARBA00023239"/>
    </source>
</evidence>
<dbReference type="NCBIfam" id="TIGR00336">
    <property type="entry name" value="pyrE"/>
    <property type="match status" value="1"/>
</dbReference>
<comment type="pathway">
    <text evidence="1">Pyrimidine metabolism; UMP biosynthesis via de novo pathway; UMP from orotate: step 2/2.</text>
</comment>
<name>A0A811LSH9_BURXY</name>
<dbReference type="AlphaFoldDB" id="A0A811LSH9"/>
<dbReference type="Gene3D" id="3.20.20.70">
    <property type="entry name" value="Aldolase class I"/>
    <property type="match status" value="1"/>
</dbReference>
<evidence type="ECO:0000256" key="13">
    <source>
        <dbReference type="ARBA" id="ARBA00023268"/>
    </source>
</evidence>
<evidence type="ECO:0000259" key="16">
    <source>
        <dbReference type="SMART" id="SM00934"/>
    </source>
</evidence>
<dbReference type="SMART" id="SM00934">
    <property type="entry name" value="OMPdecase"/>
    <property type="match status" value="1"/>
</dbReference>
<dbReference type="Pfam" id="PF00215">
    <property type="entry name" value="OMPdecase"/>
    <property type="match status" value="1"/>
</dbReference>
<dbReference type="SMR" id="A0A811LSH9"/>
<feature type="active site" description="For OMPdecase activity" evidence="14">
    <location>
        <position position="329"/>
    </location>
</feature>
<comment type="pathway">
    <text evidence="2">Pyrimidine metabolism; UMP biosynthesis via de novo pathway; UMP from orotate: step 1/2.</text>
</comment>
<keyword evidence="9" id="KW-0808">Transferase</keyword>
<feature type="binding site" evidence="15">
    <location>
        <position position="446"/>
    </location>
    <ligand>
        <name>substrate</name>
    </ligand>
</feature>
<dbReference type="OrthoDB" id="10263753at2759"/>
<feature type="binding site" evidence="15">
    <location>
        <position position="466"/>
    </location>
    <ligand>
        <name>substrate</name>
    </ligand>
</feature>
<evidence type="ECO:0000256" key="6">
    <source>
        <dbReference type="ARBA" id="ARBA00012321"/>
    </source>
</evidence>
<protein>
    <recommendedName>
        <fullName evidence="7">Uridine 5'-monophosphate synthase</fullName>
        <ecNumber evidence="5">2.4.2.10</ecNumber>
        <ecNumber evidence="6">4.1.1.23</ecNumber>
    </recommendedName>
</protein>
<reference evidence="17" key="1">
    <citation type="submission" date="2020-09" db="EMBL/GenBank/DDBJ databases">
        <authorList>
            <person name="Kikuchi T."/>
        </authorList>
    </citation>
    <scope>NUCLEOTIDE SEQUENCE</scope>
    <source>
        <strain evidence="17">Ka4C1</strain>
    </source>
</reference>
<feature type="binding site" evidence="15">
    <location>
        <position position="387"/>
    </location>
    <ligand>
        <name>substrate</name>
    </ligand>
</feature>
<evidence type="ECO:0000256" key="5">
    <source>
        <dbReference type="ARBA" id="ARBA00011971"/>
    </source>
</evidence>
<feature type="binding site" evidence="15">
    <location>
        <position position="271"/>
    </location>
    <ligand>
        <name>substrate</name>
    </ligand>
</feature>
<dbReference type="GO" id="GO:0004590">
    <property type="term" value="F:orotidine-5'-phosphate decarboxylase activity"/>
    <property type="evidence" value="ECO:0007669"/>
    <property type="project" value="UniProtKB-EC"/>
</dbReference>
<keyword evidence="13" id="KW-0511">Multifunctional enzyme</keyword>
<dbReference type="PANTHER" id="PTHR19278:SF9">
    <property type="entry name" value="URIDINE 5'-MONOPHOSPHATE SYNTHASE"/>
    <property type="match status" value="1"/>
</dbReference>
<organism evidence="17 18">
    <name type="scientific">Bursaphelenchus xylophilus</name>
    <name type="common">Pinewood nematode worm</name>
    <name type="synonym">Aphelenchoides xylophilus</name>
    <dbReference type="NCBI Taxonomy" id="6326"/>
    <lineage>
        <taxon>Eukaryota</taxon>
        <taxon>Metazoa</taxon>
        <taxon>Ecdysozoa</taxon>
        <taxon>Nematoda</taxon>
        <taxon>Chromadorea</taxon>
        <taxon>Rhabditida</taxon>
        <taxon>Tylenchina</taxon>
        <taxon>Tylenchomorpha</taxon>
        <taxon>Aphelenchoidea</taxon>
        <taxon>Aphelenchoididae</taxon>
        <taxon>Bursaphelenchus</taxon>
    </lineage>
</organism>
<dbReference type="FunFam" id="3.40.50.2020:FF:000025">
    <property type="entry name" value="Uridine monophosphate synthetase"/>
    <property type="match status" value="1"/>
</dbReference>
<keyword evidence="8" id="KW-0328">Glycosyltransferase</keyword>
<dbReference type="SUPFAM" id="SSF51366">
    <property type="entry name" value="Ribulose-phoshate binding barrel"/>
    <property type="match status" value="1"/>
</dbReference>
<evidence type="ECO:0000256" key="7">
    <source>
        <dbReference type="ARBA" id="ARBA00015047"/>
    </source>
</evidence>
<feature type="binding site" evidence="15">
    <location>
        <position position="293"/>
    </location>
    <ligand>
        <name>substrate</name>
    </ligand>
</feature>
<dbReference type="UniPathway" id="UPA00070">
    <property type="reaction ID" value="UER00119"/>
</dbReference>
<evidence type="ECO:0000256" key="1">
    <source>
        <dbReference type="ARBA" id="ARBA00004861"/>
    </source>
</evidence>
<evidence type="ECO:0000313" key="17">
    <source>
        <dbReference type="EMBL" id="CAD5230888.1"/>
    </source>
</evidence>
<dbReference type="NCBIfam" id="TIGR01740">
    <property type="entry name" value="pyrF"/>
    <property type="match status" value="1"/>
</dbReference>
<feature type="binding site" evidence="15">
    <location>
        <position position="467"/>
    </location>
    <ligand>
        <name>substrate</name>
    </ligand>
</feature>
<dbReference type="FunFam" id="3.20.20.70:FF:000114">
    <property type="entry name" value="Decarboxylase,orotidine phosphate"/>
    <property type="match status" value="1"/>
</dbReference>
<comment type="caution">
    <text evidence="17">The sequence shown here is derived from an EMBL/GenBank/DDBJ whole genome shotgun (WGS) entry which is preliminary data.</text>
</comment>
<evidence type="ECO:0000256" key="9">
    <source>
        <dbReference type="ARBA" id="ARBA00022679"/>
    </source>
</evidence>